<evidence type="ECO:0000313" key="11">
    <source>
        <dbReference type="Proteomes" id="UP000245207"/>
    </source>
</evidence>
<comment type="subcellular location">
    <subcellularLocation>
        <location evidence="1">Membrane</location>
        <topology evidence="1">Single-pass membrane protein</topology>
    </subcellularLocation>
</comment>
<keyword evidence="6 9" id="KW-1133">Transmembrane helix</keyword>
<evidence type="ECO:0000256" key="3">
    <source>
        <dbReference type="ARBA" id="ARBA00022448"/>
    </source>
</evidence>
<dbReference type="GO" id="GO:0080143">
    <property type="term" value="P:regulation of amino acid export"/>
    <property type="evidence" value="ECO:0007669"/>
    <property type="project" value="InterPro"/>
</dbReference>
<evidence type="ECO:0000256" key="8">
    <source>
        <dbReference type="SAM" id="MobiDB-lite"/>
    </source>
</evidence>
<accession>A0A2U1MK47</accession>
<dbReference type="InterPro" id="IPR040359">
    <property type="entry name" value="GDU"/>
</dbReference>
<keyword evidence="3" id="KW-0813">Transport</keyword>
<evidence type="ECO:0000256" key="2">
    <source>
        <dbReference type="ARBA" id="ARBA00009977"/>
    </source>
</evidence>
<proteinExistence type="inferred from homology"/>
<feature type="transmembrane region" description="Helical" evidence="9">
    <location>
        <begin position="30"/>
        <end position="54"/>
    </location>
</feature>
<dbReference type="EMBL" id="PKPP01005056">
    <property type="protein sequence ID" value="PWA61643.1"/>
    <property type="molecule type" value="Genomic_DNA"/>
</dbReference>
<protein>
    <submittedName>
        <fullName evidence="10">Uncharacterized protein</fullName>
    </submittedName>
</protein>
<evidence type="ECO:0000256" key="6">
    <source>
        <dbReference type="ARBA" id="ARBA00022989"/>
    </source>
</evidence>
<dbReference type="PANTHER" id="PTHR33228:SF77">
    <property type="entry name" value="PROTEIN GLUTAMINE DUMPER 2"/>
    <property type="match status" value="1"/>
</dbReference>
<dbReference type="GO" id="GO:0016020">
    <property type="term" value="C:membrane"/>
    <property type="evidence" value="ECO:0007669"/>
    <property type="project" value="UniProtKB-SubCell"/>
</dbReference>
<gene>
    <name evidence="10" type="ORF">CTI12_AA373870</name>
</gene>
<evidence type="ECO:0000256" key="1">
    <source>
        <dbReference type="ARBA" id="ARBA00004167"/>
    </source>
</evidence>
<keyword evidence="5" id="KW-0029">Amino-acid transport</keyword>
<evidence type="ECO:0000256" key="5">
    <source>
        <dbReference type="ARBA" id="ARBA00022970"/>
    </source>
</evidence>
<dbReference type="Proteomes" id="UP000245207">
    <property type="component" value="Unassembled WGS sequence"/>
</dbReference>
<dbReference type="PANTHER" id="PTHR33228">
    <property type="entry name" value="PROTEIN GLUTAMINE DUMPER 4-RELATED"/>
    <property type="match status" value="1"/>
</dbReference>
<feature type="compositionally biased region" description="Low complexity" evidence="8">
    <location>
        <begin position="112"/>
        <end position="121"/>
    </location>
</feature>
<feature type="region of interest" description="Disordered" evidence="8">
    <location>
        <begin position="65"/>
        <end position="85"/>
    </location>
</feature>
<name>A0A2U1MK47_ARTAN</name>
<evidence type="ECO:0000256" key="9">
    <source>
        <dbReference type="SAM" id="Phobius"/>
    </source>
</evidence>
<dbReference type="AlphaFoldDB" id="A0A2U1MK47"/>
<reference evidence="10 11" key="1">
    <citation type="journal article" date="2018" name="Mol. Plant">
        <title>The genome of Artemisia annua provides insight into the evolution of Asteraceae family and artemisinin biosynthesis.</title>
        <authorList>
            <person name="Shen Q."/>
            <person name="Zhang L."/>
            <person name="Liao Z."/>
            <person name="Wang S."/>
            <person name="Yan T."/>
            <person name="Shi P."/>
            <person name="Liu M."/>
            <person name="Fu X."/>
            <person name="Pan Q."/>
            <person name="Wang Y."/>
            <person name="Lv Z."/>
            <person name="Lu X."/>
            <person name="Zhang F."/>
            <person name="Jiang W."/>
            <person name="Ma Y."/>
            <person name="Chen M."/>
            <person name="Hao X."/>
            <person name="Li L."/>
            <person name="Tang Y."/>
            <person name="Lv G."/>
            <person name="Zhou Y."/>
            <person name="Sun X."/>
            <person name="Brodelius P.E."/>
            <person name="Rose J.K.C."/>
            <person name="Tang K."/>
        </authorList>
    </citation>
    <scope>NUCLEOTIDE SEQUENCE [LARGE SCALE GENOMIC DNA]</scope>
    <source>
        <strain evidence="11">cv. Huhao1</strain>
        <tissue evidence="10">Leaf</tissue>
    </source>
</reference>
<dbReference type="OrthoDB" id="1930784at2759"/>
<feature type="compositionally biased region" description="Basic and acidic residues" evidence="8">
    <location>
        <begin position="68"/>
        <end position="78"/>
    </location>
</feature>
<feature type="compositionally biased region" description="Polar residues" evidence="8">
    <location>
        <begin position="122"/>
        <end position="139"/>
    </location>
</feature>
<evidence type="ECO:0000256" key="4">
    <source>
        <dbReference type="ARBA" id="ARBA00022692"/>
    </source>
</evidence>
<keyword evidence="7 9" id="KW-0472">Membrane</keyword>
<sequence length="139" mass="15162">MSQIHHSGSLTPSSSPVTHVKSLWHSPVPYLFGGLACMMCLIAIALMFLACSYWKLNRNLRNSGGAARDLEAGDSDLKPEDDEKTAPPFFEEKFLVIMAGEHNPTFLATLSSSRTSSFGSSDQVQVRNMGSHESNDQVS</sequence>
<dbReference type="STRING" id="35608.A0A2U1MK47"/>
<organism evidence="10 11">
    <name type="scientific">Artemisia annua</name>
    <name type="common">Sweet wormwood</name>
    <dbReference type="NCBI Taxonomy" id="35608"/>
    <lineage>
        <taxon>Eukaryota</taxon>
        <taxon>Viridiplantae</taxon>
        <taxon>Streptophyta</taxon>
        <taxon>Embryophyta</taxon>
        <taxon>Tracheophyta</taxon>
        <taxon>Spermatophyta</taxon>
        <taxon>Magnoliopsida</taxon>
        <taxon>eudicotyledons</taxon>
        <taxon>Gunneridae</taxon>
        <taxon>Pentapetalae</taxon>
        <taxon>asterids</taxon>
        <taxon>campanulids</taxon>
        <taxon>Asterales</taxon>
        <taxon>Asteraceae</taxon>
        <taxon>Asteroideae</taxon>
        <taxon>Anthemideae</taxon>
        <taxon>Artemisiinae</taxon>
        <taxon>Artemisia</taxon>
    </lineage>
</organism>
<dbReference type="GO" id="GO:0006865">
    <property type="term" value="P:amino acid transport"/>
    <property type="evidence" value="ECO:0007669"/>
    <property type="project" value="UniProtKB-KW"/>
</dbReference>
<keyword evidence="11" id="KW-1185">Reference proteome</keyword>
<comment type="caution">
    <text evidence="10">The sequence shown here is derived from an EMBL/GenBank/DDBJ whole genome shotgun (WGS) entry which is preliminary data.</text>
</comment>
<feature type="region of interest" description="Disordered" evidence="8">
    <location>
        <begin position="112"/>
        <end position="139"/>
    </location>
</feature>
<keyword evidence="4 9" id="KW-0812">Transmembrane</keyword>
<comment type="similarity">
    <text evidence="2">Belongs to the GLUTAMINE DUMPER 1 (TC 9.B.60) family.</text>
</comment>
<evidence type="ECO:0000313" key="10">
    <source>
        <dbReference type="EMBL" id="PWA61643.1"/>
    </source>
</evidence>
<evidence type="ECO:0000256" key="7">
    <source>
        <dbReference type="ARBA" id="ARBA00023136"/>
    </source>
</evidence>